<protein>
    <submittedName>
        <fullName evidence="1">Uncharacterized protein</fullName>
    </submittedName>
</protein>
<sequence>MIKKIIFSFMFINLIAFGEIHIKIFQPLRFNNVNTRSISESDSVIGEGILEISTDNLKEDEGKELAFLFPQKGLMTNRKKWVKIDSYYMDLKDKKLIIDRETVQVKFYAKLDRDNFRKPGEDPEIVEGDYIGYVPIIVSQYSKLENRSDS</sequence>
<dbReference type="EMBL" id="FUWX01000014">
    <property type="protein sequence ID" value="SJZ89706.1"/>
    <property type="molecule type" value="Genomic_DNA"/>
</dbReference>
<gene>
    <name evidence="1" type="ORF">SAMN02745174_01873</name>
</gene>
<organism evidence="1 2">
    <name type="scientific">Cetobacterium ceti</name>
    <dbReference type="NCBI Taxonomy" id="180163"/>
    <lineage>
        <taxon>Bacteria</taxon>
        <taxon>Fusobacteriati</taxon>
        <taxon>Fusobacteriota</taxon>
        <taxon>Fusobacteriia</taxon>
        <taxon>Fusobacteriales</taxon>
        <taxon>Fusobacteriaceae</taxon>
        <taxon>Cetobacterium</taxon>
    </lineage>
</organism>
<evidence type="ECO:0000313" key="1">
    <source>
        <dbReference type="EMBL" id="SJZ89706.1"/>
    </source>
</evidence>
<name>A0A1T4PEN6_9FUSO</name>
<proteinExistence type="predicted"/>
<dbReference type="Proteomes" id="UP000191153">
    <property type="component" value="Unassembled WGS sequence"/>
</dbReference>
<evidence type="ECO:0000313" key="2">
    <source>
        <dbReference type="Proteomes" id="UP000191153"/>
    </source>
</evidence>
<accession>A0A1T4PEN6</accession>
<dbReference type="STRING" id="180163.SAMN02745174_01873"/>
<keyword evidence="2" id="KW-1185">Reference proteome</keyword>
<reference evidence="1 2" key="1">
    <citation type="submission" date="2017-02" db="EMBL/GenBank/DDBJ databases">
        <authorList>
            <person name="Peterson S.W."/>
        </authorList>
    </citation>
    <scope>NUCLEOTIDE SEQUENCE [LARGE SCALE GENOMIC DNA]</scope>
    <source>
        <strain evidence="1 2">ATCC 700028</strain>
    </source>
</reference>
<dbReference type="AlphaFoldDB" id="A0A1T4PEN6"/>